<proteinExistence type="predicted"/>
<comment type="caution">
    <text evidence="2">The sequence shown here is derived from an EMBL/GenBank/DDBJ whole genome shotgun (WGS) entry which is preliminary data.</text>
</comment>
<reference evidence="2 3" key="1">
    <citation type="journal article" date="2019" name="Nat. Ecol. Evol.">
        <title>Megaphylogeny resolves global patterns of mushroom evolution.</title>
        <authorList>
            <person name="Varga T."/>
            <person name="Krizsan K."/>
            <person name="Foldi C."/>
            <person name="Dima B."/>
            <person name="Sanchez-Garcia M."/>
            <person name="Sanchez-Ramirez S."/>
            <person name="Szollosi G.J."/>
            <person name="Szarkandi J.G."/>
            <person name="Papp V."/>
            <person name="Albert L."/>
            <person name="Andreopoulos W."/>
            <person name="Angelini C."/>
            <person name="Antonin V."/>
            <person name="Barry K.W."/>
            <person name="Bougher N.L."/>
            <person name="Buchanan P."/>
            <person name="Buyck B."/>
            <person name="Bense V."/>
            <person name="Catcheside P."/>
            <person name="Chovatia M."/>
            <person name="Cooper J."/>
            <person name="Damon W."/>
            <person name="Desjardin D."/>
            <person name="Finy P."/>
            <person name="Geml J."/>
            <person name="Haridas S."/>
            <person name="Hughes K."/>
            <person name="Justo A."/>
            <person name="Karasinski D."/>
            <person name="Kautmanova I."/>
            <person name="Kiss B."/>
            <person name="Kocsube S."/>
            <person name="Kotiranta H."/>
            <person name="LaButti K.M."/>
            <person name="Lechner B.E."/>
            <person name="Liimatainen K."/>
            <person name="Lipzen A."/>
            <person name="Lukacs Z."/>
            <person name="Mihaltcheva S."/>
            <person name="Morgado L.N."/>
            <person name="Niskanen T."/>
            <person name="Noordeloos M.E."/>
            <person name="Ohm R.A."/>
            <person name="Ortiz-Santana B."/>
            <person name="Ovrebo C."/>
            <person name="Racz N."/>
            <person name="Riley R."/>
            <person name="Savchenko A."/>
            <person name="Shiryaev A."/>
            <person name="Soop K."/>
            <person name="Spirin V."/>
            <person name="Szebenyi C."/>
            <person name="Tomsovsky M."/>
            <person name="Tulloss R.E."/>
            <person name="Uehling J."/>
            <person name="Grigoriev I.V."/>
            <person name="Vagvolgyi C."/>
            <person name="Papp T."/>
            <person name="Martin F.M."/>
            <person name="Miettinen O."/>
            <person name="Hibbett D.S."/>
            <person name="Nagy L.G."/>
        </authorList>
    </citation>
    <scope>NUCLEOTIDE SEQUENCE [LARGE SCALE GENOMIC DNA]</scope>
    <source>
        <strain evidence="2 3">FP101781</strain>
    </source>
</reference>
<evidence type="ECO:0000313" key="2">
    <source>
        <dbReference type="EMBL" id="TEB09006.1"/>
    </source>
</evidence>
<dbReference type="OrthoDB" id="2875868at2759"/>
<dbReference type="AlphaFoldDB" id="A0A4Y7RJL2"/>
<accession>A0A4Y7RJL2</accession>
<sequence length="400" mass="46022">MYLQSILQPVFKRVLRDRNPTPPPPTFSSTALLEPSHSHPLSSEHCLFWRMATYRPPQDVRLYRLEALQDSVRSGWQQLYHTNILDSDPPRLLHWDSKLEALQIWAWPCYPDGRRVPPDELQEYFCEYHARPPCCLCAYVDSGRYYVSAKISLVETVNRDVEDTNRRPFVGEYVAECASNSCGYFVIIERFFSSKVLLQSAHKKRAYRFDMSLYDQFIGDNDDDWESEFIPGIKKSPRGFRRVCVDSTPQKATNFSRGPNRLKRLREECDEEAQQAADELTILVKSGLPASDFWAQFVQCAACDYVIPRHLYPYAHRCSKRIRRPHDETPSSPLITPTAGVHAGSATSNSDHEDILERLTRGADEEDTDDELSVTEEDTDDELTLDAVVRYLQGANSTRK</sequence>
<keyword evidence="3" id="KW-1185">Reference proteome</keyword>
<gene>
    <name evidence="2" type="ORF">FA13DRAFT_1806811</name>
</gene>
<feature type="compositionally biased region" description="Acidic residues" evidence="1">
    <location>
        <begin position="364"/>
        <end position="380"/>
    </location>
</feature>
<feature type="compositionally biased region" description="Basic and acidic residues" evidence="1">
    <location>
        <begin position="350"/>
        <end position="363"/>
    </location>
</feature>
<protein>
    <submittedName>
        <fullName evidence="2">Uncharacterized protein</fullName>
    </submittedName>
</protein>
<evidence type="ECO:0000256" key="1">
    <source>
        <dbReference type="SAM" id="MobiDB-lite"/>
    </source>
</evidence>
<feature type="region of interest" description="Disordered" evidence="1">
    <location>
        <begin position="15"/>
        <end position="37"/>
    </location>
</feature>
<feature type="region of interest" description="Disordered" evidence="1">
    <location>
        <begin position="324"/>
        <end position="380"/>
    </location>
</feature>
<organism evidence="2 3">
    <name type="scientific">Coprinellus micaceus</name>
    <name type="common">Glistening ink-cap mushroom</name>
    <name type="synonym">Coprinus micaceus</name>
    <dbReference type="NCBI Taxonomy" id="71717"/>
    <lineage>
        <taxon>Eukaryota</taxon>
        <taxon>Fungi</taxon>
        <taxon>Dikarya</taxon>
        <taxon>Basidiomycota</taxon>
        <taxon>Agaricomycotina</taxon>
        <taxon>Agaricomycetes</taxon>
        <taxon>Agaricomycetidae</taxon>
        <taxon>Agaricales</taxon>
        <taxon>Agaricineae</taxon>
        <taxon>Psathyrellaceae</taxon>
        <taxon>Coprinellus</taxon>
    </lineage>
</organism>
<dbReference type="EMBL" id="QPFP01000527">
    <property type="protein sequence ID" value="TEB09006.1"/>
    <property type="molecule type" value="Genomic_DNA"/>
</dbReference>
<dbReference type="Proteomes" id="UP000298030">
    <property type="component" value="Unassembled WGS sequence"/>
</dbReference>
<name>A0A4Y7RJL2_COPMI</name>
<evidence type="ECO:0000313" key="3">
    <source>
        <dbReference type="Proteomes" id="UP000298030"/>
    </source>
</evidence>